<reference evidence="8" key="1">
    <citation type="journal article" date="2019" name="Int. J. Syst. Evol. Microbiol.">
        <title>The Global Catalogue of Microorganisms (GCM) 10K type strain sequencing project: providing services to taxonomists for standard genome sequencing and annotation.</title>
        <authorList>
            <consortium name="The Broad Institute Genomics Platform"/>
            <consortium name="The Broad Institute Genome Sequencing Center for Infectious Disease"/>
            <person name="Wu L."/>
            <person name="Ma J."/>
        </authorList>
    </citation>
    <scope>NUCLEOTIDE SEQUENCE [LARGE SCALE GENOMIC DNA]</scope>
    <source>
        <strain evidence="8">IBRC-M 10908</strain>
    </source>
</reference>
<dbReference type="InterPro" id="IPR023753">
    <property type="entry name" value="FAD/NAD-binding_dom"/>
</dbReference>
<protein>
    <submittedName>
        <fullName evidence="7">NAD(P)/FAD-dependent oxidoreductase</fullName>
        <ecNumber evidence="7">1.6.5.-</ecNumber>
    </submittedName>
</protein>
<dbReference type="Gene3D" id="3.50.50.100">
    <property type="match status" value="1"/>
</dbReference>
<keyword evidence="3" id="KW-0285">Flavoprotein</keyword>
<comment type="cofactor">
    <cofactor evidence="1">
        <name>FAD</name>
        <dbReference type="ChEBI" id="CHEBI:57692"/>
    </cofactor>
</comment>
<accession>A0ABV8U3R6</accession>
<feature type="domain" description="FAD/NAD(P)-binding" evidence="6">
    <location>
        <begin position="4"/>
        <end position="292"/>
    </location>
</feature>
<evidence type="ECO:0000256" key="3">
    <source>
        <dbReference type="ARBA" id="ARBA00022630"/>
    </source>
</evidence>
<evidence type="ECO:0000313" key="7">
    <source>
        <dbReference type="EMBL" id="MFC4337753.1"/>
    </source>
</evidence>
<dbReference type="InterPro" id="IPR051169">
    <property type="entry name" value="NADH-Q_oxidoreductase"/>
</dbReference>
<dbReference type="PRINTS" id="PR00411">
    <property type="entry name" value="PNDRDTASEI"/>
</dbReference>
<dbReference type="EMBL" id="JBHSDK010000058">
    <property type="protein sequence ID" value="MFC4337753.1"/>
    <property type="molecule type" value="Genomic_DNA"/>
</dbReference>
<keyword evidence="8" id="KW-1185">Reference proteome</keyword>
<dbReference type="EC" id="1.6.5.-" evidence="7"/>
<name>A0ABV8U3R6_9ACTN</name>
<comment type="caution">
    <text evidence="7">The sequence shown here is derived from an EMBL/GenBank/DDBJ whole genome shotgun (WGS) entry which is preliminary data.</text>
</comment>
<evidence type="ECO:0000256" key="4">
    <source>
        <dbReference type="ARBA" id="ARBA00022827"/>
    </source>
</evidence>
<proteinExistence type="inferred from homology"/>
<dbReference type="PANTHER" id="PTHR42913:SF3">
    <property type="entry name" value="64 KDA MITOCHONDRIAL NADH DEHYDROGENASE (EUROFUNG)"/>
    <property type="match status" value="1"/>
</dbReference>
<keyword evidence="4" id="KW-0274">FAD</keyword>
<sequence>MKHRILVLGAGYAGAITAGALAHRLRPEDFEITLVNAAPVFVQRLRLHQVATGQDVEAPALSDIFAGTGVRVRLAKVTAVDPASNTVAVTGENGDEEIPYDTLCYTLGSAAADHGVPGVAEHSFDSTGHSGALRLRDRLGGLGKGGKVMVVGEGLTGIETVTEIAESRPDLSVSLVARGEPGAWFSPAARRHLDETFDRLGVTVHDHTSIERVEQTQVVSTDGTAYGSDATVWAAGFSISPIAAAGGLEVVDDGRMAVDRTMRSLSHPNVYAAGDTVFAADNHGRPLPMSCASAGYTALQAAGSIAGRLTGQKIGMTKLTYFGNHISLGRKDGLIQLVDGRSHSLSRPVRGRKAARVKEGILRMTLWTVRHPTFGMPKRKHRLAAGRPGEKVSA</sequence>
<dbReference type="Proteomes" id="UP001595823">
    <property type="component" value="Unassembled WGS sequence"/>
</dbReference>
<dbReference type="Pfam" id="PF07992">
    <property type="entry name" value="Pyr_redox_2"/>
    <property type="match status" value="1"/>
</dbReference>
<comment type="similarity">
    <text evidence="2">Belongs to the NADH dehydrogenase family.</text>
</comment>
<dbReference type="PANTHER" id="PTHR42913">
    <property type="entry name" value="APOPTOSIS-INDUCING FACTOR 1"/>
    <property type="match status" value="1"/>
</dbReference>
<dbReference type="GO" id="GO:0016491">
    <property type="term" value="F:oxidoreductase activity"/>
    <property type="evidence" value="ECO:0007669"/>
    <property type="project" value="UniProtKB-KW"/>
</dbReference>
<dbReference type="PRINTS" id="PR00368">
    <property type="entry name" value="FADPNR"/>
</dbReference>
<dbReference type="SUPFAM" id="SSF51905">
    <property type="entry name" value="FAD/NAD(P)-binding domain"/>
    <property type="match status" value="1"/>
</dbReference>
<dbReference type="RefSeq" id="WP_380625053.1">
    <property type="nucleotide sequence ID" value="NZ_JBHSDK010000058.1"/>
</dbReference>
<keyword evidence="5 7" id="KW-0560">Oxidoreductase</keyword>
<evidence type="ECO:0000256" key="1">
    <source>
        <dbReference type="ARBA" id="ARBA00001974"/>
    </source>
</evidence>
<evidence type="ECO:0000256" key="2">
    <source>
        <dbReference type="ARBA" id="ARBA00005272"/>
    </source>
</evidence>
<gene>
    <name evidence="7" type="ORF">ACFPET_21390</name>
</gene>
<evidence type="ECO:0000313" key="8">
    <source>
        <dbReference type="Proteomes" id="UP001595823"/>
    </source>
</evidence>
<evidence type="ECO:0000256" key="5">
    <source>
        <dbReference type="ARBA" id="ARBA00023002"/>
    </source>
</evidence>
<organism evidence="7 8">
    <name type="scientific">Salininema proteolyticum</name>
    <dbReference type="NCBI Taxonomy" id="1607685"/>
    <lineage>
        <taxon>Bacteria</taxon>
        <taxon>Bacillati</taxon>
        <taxon>Actinomycetota</taxon>
        <taxon>Actinomycetes</taxon>
        <taxon>Glycomycetales</taxon>
        <taxon>Glycomycetaceae</taxon>
        <taxon>Salininema</taxon>
    </lineage>
</organism>
<evidence type="ECO:0000259" key="6">
    <source>
        <dbReference type="Pfam" id="PF07992"/>
    </source>
</evidence>
<dbReference type="InterPro" id="IPR036188">
    <property type="entry name" value="FAD/NAD-bd_sf"/>
</dbReference>